<evidence type="ECO:0000313" key="12">
    <source>
        <dbReference type="WBParaSite" id="jg24161"/>
    </source>
</evidence>
<organism evidence="10 11">
    <name type="scientific">Ditylenchus dipsaci</name>
    <dbReference type="NCBI Taxonomy" id="166011"/>
    <lineage>
        <taxon>Eukaryota</taxon>
        <taxon>Metazoa</taxon>
        <taxon>Ecdysozoa</taxon>
        <taxon>Nematoda</taxon>
        <taxon>Chromadorea</taxon>
        <taxon>Rhabditida</taxon>
        <taxon>Tylenchina</taxon>
        <taxon>Tylenchomorpha</taxon>
        <taxon>Sphaerularioidea</taxon>
        <taxon>Anguinidae</taxon>
        <taxon>Anguininae</taxon>
        <taxon>Ditylenchus</taxon>
    </lineage>
</organism>
<evidence type="ECO:0000256" key="4">
    <source>
        <dbReference type="ARBA" id="ARBA00022692"/>
    </source>
</evidence>
<reference evidence="11 12" key="1">
    <citation type="submission" date="2022-11" db="UniProtKB">
        <authorList>
            <consortium name="WormBaseParasite"/>
        </authorList>
    </citation>
    <scope>IDENTIFICATION</scope>
</reference>
<dbReference type="AlphaFoldDB" id="A0A915D6M0"/>
<evidence type="ECO:0000313" key="11">
    <source>
        <dbReference type="WBParaSite" id="jg16594"/>
    </source>
</evidence>
<evidence type="ECO:0000256" key="9">
    <source>
        <dbReference type="SAM" id="Coils"/>
    </source>
</evidence>
<dbReference type="GO" id="GO:0005886">
    <property type="term" value="C:plasma membrane"/>
    <property type="evidence" value="ECO:0007669"/>
    <property type="project" value="TreeGrafter"/>
</dbReference>
<dbReference type="GO" id="GO:0046961">
    <property type="term" value="F:proton-transporting ATPase activity, rotational mechanism"/>
    <property type="evidence" value="ECO:0007669"/>
    <property type="project" value="InterPro"/>
</dbReference>
<protein>
    <recommendedName>
        <fullName evidence="8">V-type proton ATPase subunit a</fullName>
    </recommendedName>
</protein>
<evidence type="ECO:0000256" key="6">
    <source>
        <dbReference type="ARBA" id="ARBA00023065"/>
    </source>
</evidence>
<keyword evidence="4" id="KW-0812">Transmembrane</keyword>
<comment type="function">
    <text evidence="8">Essential component of the vacuolar proton pump (V-ATPase), a multimeric enzyme that catalyzes the translocation of protons across the membranes. Required for assembly and activity of the V-ATPase.</text>
</comment>
<dbReference type="GO" id="GO:0007035">
    <property type="term" value="P:vacuolar acidification"/>
    <property type="evidence" value="ECO:0007669"/>
    <property type="project" value="TreeGrafter"/>
</dbReference>
<dbReference type="Proteomes" id="UP000887574">
    <property type="component" value="Unplaced"/>
</dbReference>
<dbReference type="PANTHER" id="PTHR11629:SF63">
    <property type="entry name" value="V-TYPE PROTON ATPASE SUBUNIT A"/>
    <property type="match status" value="1"/>
</dbReference>
<keyword evidence="8" id="KW-0375">Hydrogen ion transport</keyword>
<dbReference type="GO" id="GO:0016471">
    <property type="term" value="C:vacuolar proton-transporting V-type ATPase complex"/>
    <property type="evidence" value="ECO:0007669"/>
    <property type="project" value="TreeGrafter"/>
</dbReference>
<evidence type="ECO:0000256" key="3">
    <source>
        <dbReference type="ARBA" id="ARBA00022448"/>
    </source>
</evidence>
<sequence length="181" mass="20819">MGSLYRSEEMSLCQLFLQTDSAFASVAELGELGLCQFRDLNPEVSSYMRKYVLEVKRCDEMERKIRFVEKELEIYEIDMNDLEAKFDKLEDELRIINNSTESLRKNYMHLLDMKHVLLKIRVLFDEGQKTQALQQIAEVQHGHAGPLVPTTNGFNHLNQSINSDLDKGVVEKGSTPLNFSS</sequence>
<keyword evidence="6 8" id="KW-0406">Ion transport</keyword>
<feature type="coiled-coil region" evidence="9">
    <location>
        <begin position="58"/>
        <end position="106"/>
    </location>
</feature>
<evidence type="ECO:0000256" key="7">
    <source>
        <dbReference type="ARBA" id="ARBA00023136"/>
    </source>
</evidence>
<keyword evidence="5" id="KW-1133">Transmembrane helix</keyword>
<evidence type="ECO:0000313" key="10">
    <source>
        <dbReference type="Proteomes" id="UP000887574"/>
    </source>
</evidence>
<comment type="similarity">
    <text evidence="2 8">Belongs to the V-ATPase 116 kDa subunit family.</text>
</comment>
<keyword evidence="10" id="KW-1185">Reference proteome</keyword>
<keyword evidence="7" id="KW-0472">Membrane</keyword>
<proteinExistence type="inferred from homology"/>
<dbReference type="GO" id="GO:0033179">
    <property type="term" value="C:proton-transporting V-type ATPase, V0 domain"/>
    <property type="evidence" value="ECO:0007669"/>
    <property type="project" value="InterPro"/>
</dbReference>
<dbReference type="WBParaSite" id="jg24161">
    <property type="protein sequence ID" value="jg24161"/>
    <property type="gene ID" value="jg24161"/>
</dbReference>
<evidence type="ECO:0000256" key="2">
    <source>
        <dbReference type="ARBA" id="ARBA00009904"/>
    </source>
</evidence>
<dbReference type="InterPro" id="IPR002490">
    <property type="entry name" value="V-ATPase_116kDa_su"/>
</dbReference>
<comment type="subcellular location">
    <subcellularLocation>
        <location evidence="1">Membrane</location>
        <topology evidence="1">Multi-pass membrane protein</topology>
    </subcellularLocation>
</comment>
<keyword evidence="9" id="KW-0175">Coiled coil</keyword>
<name>A0A915D6M0_9BILA</name>
<dbReference type="Gene3D" id="1.20.5.170">
    <property type="match status" value="1"/>
</dbReference>
<evidence type="ECO:0000256" key="5">
    <source>
        <dbReference type="ARBA" id="ARBA00022989"/>
    </source>
</evidence>
<accession>A0A915D6M0</accession>
<dbReference type="SUPFAM" id="SSF57997">
    <property type="entry name" value="Tropomyosin"/>
    <property type="match status" value="1"/>
</dbReference>
<dbReference type="GO" id="GO:0051117">
    <property type="term" value="F:ATPase binding"/>
    <property type="evidence" value="ECO:0007669"/>
    <property type="project" value="TreeGrafter"/>
</dbReference>
<evidence type="ECO:0000256" key="1">
    <source>
        <dbReference type="ARBA" id="ARBA00004141"/>
    </source>
</evidence>
<keyword evidence="3 8" id="KW-0813">Transport</keyword>
<dbReference type="PANTHER" id="PTHR11629">
    <property type="entry name" value="VACUOLAR PROTON ATPASES"/>
    <property type="match status" value="1"/>
</dbReference>
<dbReference type="WBParaSite" id="jg16594">
    <property type="protein sequence ID" value="jg16594"/>
    <property type="gene ID" value="jg16594"/>
</dbReference>
<dbReference type="Pfam" id="PF01496">
    <property type="entry name" value="V_ATPase_I"/>
    <property type="match status" value="1"/>
</dbReference>
<evidence type="ECO:0000256" key="8">
    <source>
        <dbReference type="RuleBase" id="RU361189"/>
    </source>
</evidence>